<accession>A0A0U1KWP9</accession>
<dbReference type="AlphaFoldDB" id="A0A0U1KWP9"/>
<dbReference type="InterPro" id="IPR001173">
    <property type="entry name" value="Glyco_trans_2-like"/>
</dbReference>
<reference evidence="3" key="1">
    <citation type="submission" date="2015-03" db="EMBL/GenBank/DDBJ databases">
        <authorList>
            <person name="Nijsse Bart"/>
        </authorList>
    </citation>
    <scope>NUCLEOTIDE SEQUENCE [LARGE SCALE GENOMIC DNA]</scope>
</reference>
<dbReference type="Proteomes" id="UP000049855">
    <property type="component" value="Unassembled WGS sequence"/>
</dbReference>
<dbReference type="InterPro" id="IPR029044">
    <property type="entry name" value="Nucleotide-diphossugar_trans"/>
</dbReference>
<sequence>MSDSAKQAHAPITISLCMIVKNEEATIERCLRSVEQIVDEIIIVDTGSTDKTKELVSQFTNNIYDFEWIDDFSAARNYAFSKATQEYILWLDADDVFFDQDRQKLLDVKATLSREVEVITMLYYLTFDPSGNVACQIRRERLVKREKNYQWIGAVHEFLDAKGTQLDTGIAVAHKPLKHDSDRNLKIYERRQLKGEEFSPRDLYYYANELREHNLYNRAIECYQKFLETKQGAFEEKIAACASLADCYYLLHDEENELKYIYQSFQYSTPRSEFCCRLGFNHLNNNRIKQAIFWYTLATHLKTANSSWGLVNNQCETWLPHLQLCVCYSRLGDYKLAYEHNEKAAKFIPDNALIHHNRKLLQSKLNMEPSESE</sequence>
<dbReference type="PANTHER" id="PTHR43630">
    <property type="entry name" value="POLY-BETA-1,6-N-ACETYL-D-GLUCOSAMINE SYNTHASE"/>
    <property type="match status" value="1"/>
</dbReference>
<proteinExistence type="predicted"/>
<dbReference type="SUPFAM" id="SSF53448">
    <property type="entry name" value="Nucleotide-diphospho-sugar transferases"/>
    <property type="match status" value="1"/>
</dbReference>
<evidence type="ECO:0000313" key="3">
    <source>
        <dbReference type="Proteomes" id="UP000049855"/>
    </source>
</evidence>
<name>A0A0U1KWP9_9FIRM</name>
<dbReference type="Gene3D" id="3.90.550.10">
    <property type="entry name" value="Spore Coat Polysaccharide Biosynthesis Protein SpsA, Chain A"/>
    <property type="match status" value="1"/>
</dbReference>
<dbReference type="RefSeq" id="WP_021169830.1">
    <property type="nucleotide sequence ID" value="NZ_CTRP01000003.1"/>
</dbReference>
<dbReference type="SMART" id="SM00028">
    <property type="entry name" value="TPR"/>
    <property type="match status" value="3"/>
</dbReference>
<dbReference type="InterPro" id="IPR011990">
    <property type="entry name" value="TPR-like_helical_dom_sf"/>
</dbReference>
<evidence type="ECO:0000259" key="1">
    <source>
        <dbReference type="Pfam" id="PF00535"/>
    </source>
</evidence>
<dbReference type="EMBL" id="CTRP01000003">
    <property type="protein sequence ID" value="CQR71124.1"/>
    <property type="molecule type" value="Genomic_DNA"/>
</dbReference>
<gene>
    <name evidence="2" type="ORF">SpAn4DRAFT_2102</name>
</gene>
<keyword evidence="2" id="KW-0808">Transferase</keyword>
<evidence type="ECO:0000313" key="2">
    <source>
        <dbReference type="EMBL" id="CQR71124.1"/>
    </source>
</evidence>
<protein>
    <submittedName>
        <fullName evidence="2">Glycosyl transferase, group 2 family protein</fullName>
    </submittedName>
</protein>
<dbReference type="PANTHER" id="PTHR43630:SF2">
    <property type="entry name" value="GLYCOSYLTRANSFERASE"/>
    <property type="match status" value="1"/>
</dbReference>
<dbReference type="InterPro" id="IPR019734">
    <property type="entry name" value="TPR_rpt"/>
</dbReference>
<feature type="domain" description="Glycosyltransferase 2-like" evidence="1">
    <location>
        <begin position="15"/>
        <end position="108"/>
    </location>
</feature>
<dbReference type="GO" id="GO:0016740">
    <property type="term" value="F:transferase activity"/>
    <property type="evidence" value="ECO:0007669"/>
    <property type="project" value="UniProtKB-KW"/>
</dbReference>
<dbReference type="Pfam" id="PF00535">
    <property type="entry name" value="Glycos_transf_2"/>
    <property type="match status" value="1"/>
</dbReference>
<dbReference type="SUPFAM" id="SSF48452">
    <property type="entry name" value="TPR-like"/>
    <property type="match status" value="1"/>
</dbReference>
<dbReference type="CDD" id="cd02511">
    <property type="entry name" value="Beta4Glucosyltransferase"/>
    <property type="match status" value="1"/>
</dbReference>
<dbReference type="Gene3D" id="1.25.40.10">
    <property type="entry name" value="Tetratricopeptide repeat domain"/>
    <property type="match status" value="1"/>
</dbReference>
<organism evidence="2 3">
    <name type="scientific">Sporomusa ovata</name>
    <dbReference type="NCBI Taxonomy" id="2378"/>
    <lineage>
        <taxon>Bacteria</taxon>
        <taxon>Bacillati</taxon>
        <taxon>Bacillota</taxon>
        <taxon>Negativicutes</taxon>
        <taxon>Selenomonadales</taxon>
        <taxon>Sporomusaceae</taxon>
        <taxon>Sporomusa</taxon>
    </lineage>
</organism>
<keyword evidence="3" id="KW-1185">Reference proteome</keyword>